<dbReference type="InterPro" id="IPR011625">
    <property type="entry name" value="A2M_N_BRD"/>
</dbReference>
<dbReference type="SUPFAM" id="SSF48239">
    <property type="entry name" value="Terpenoid cyclases/Protein prenyltransferases"/>
    <property type="match status" value="1"/>
</dbReference>
<evidence type="ECO:0000256" key="1">
    <source>
        <dbReference type="ARBA" id="ARBA00004613"/>
    </source>
</evidence>
<dbReference type="InterPro" id="IPR036595">
    <property type="entry name" value="A-macroglobulin_rcpt-bd_sf"/>
</dbReference>
<dbReference type="InterPro" id="IPR001599">
    <property type="entry name" value="Macroglobln_a2"/>
</dbReference>
<dbReference type="CDD" id="cd02897">
    <property type="entry name" value="A2M_2"/>
    <property type="match status" value="1"/>
</dbReference>
<dbReference type="Gene3D" id="2.20.130.20">
    <property type="match status" value="1"/>
</dbReference>
<comment type="caution">
    <text evidence="11">The sequence shown here is derived from an EMBL/GenBank/DDBJ whole genome shotgun (WGS) entry which is preliminary data.</text>
</comment>
<evidence type="ECO:0000256" key="7">
    <source>
        <dbReference type="ARBA" id="ARBA00023157"/>
    </source>
</evidence>
<comment type="similarity">
    <text evidence="2">Belongs to the protease inhibitor I39 (alpha-2-macroglobulin) family.</text>
</comment>
<evidence type="ECO:0000256" key="3">
    <source>
        <dbReference type="ARBA" id="ARBA00022525"/>
    </source>
</evidence>
<keyword evidence="8" id="KW-0325">Glycoprotein</keyword>
<dbReference type="Gene3D" id="2.60.40.10">
    <property type="entry name" value="Immunoglobulins"/>
    <property type="match status" value="2"/>
</dbReference>
<feature type="chain" id="PRO_5040128229" evidence="9">
    <location>
        <begin position="24"/>
        <end position="1706"/>
    </location>
</feature>
<reference evidence="11" key="1">
    <citation type="submission" date="2021-10" db="EMBL/GenBank/DDBJ databases">
        <title>Tropical sea cucumber genome reveals ecological adaptation and Cuvierian tubules defense mechanism.</title>
        <authorList>
            <person name="Chen T."/>
        </authorList>
    </citation>
    <scope>NUCLEOTIDE SEQUENCE</scope>
    <source>
        <strain evidence="11">Nanhai2018</strain>
        <tissue evidence="11">Muscle</tissue>
    </source>
</reference>
<dbReference type="SMART" id="SM01361">
    <property type="entry name" value="A2M_recep"/>
    <property type="match status" value="1"/>
</dbReference>
<evidence type="ECO:0000256" key="2">
    <source>
        <dbReference type="ARBA" id="ARBA00010952"/>
    </source>
</evidence>
<dbReference type="InterPro" id="IPR040839">
    <property type="entry name" value="MG4"/>
</dbReference>
<dbReference type="Pfam" id="PF17789">
    <property type="entry name" value="MG4"/>
    <property type="match status" value="1"/>
</dbReference>
<dbReference type="InterPro" id="IPR050473">
    <property type="entry name" value="A2M/Complement_sys"/>
</dbReference>
<organism evidence="11 12">
    <name type="scientific">Holothuria leucospilota</name>
    <name type="common">Black long sea cucumber</name>
    <name type="synonym">Mertensiothuria leucospilota</name>
    <dbReference type="NCBI Taxonomy" id="206669"/>
    <lineage>
        <taxon>Eukaryota</taxon>
        <taxon>Metazoa</taxon>
        <taxon>Echinodermata</taxon>
        <taxon>Eleutherozoa</taxon>
        <taxon>Echinozoa</taxon>
        <taxon>Holothuroidea</taxon>
        <taxon>Aspidochirotacea</taxon>
        <taxon>Aspidochirotida</taxon>
        <taxon>Holothuriidae</taxon>
        <taxon>Holothuria</taxon>
    </lineage>
</organism>
<evidence type="ECO:0000256" key="6">
    <source>
        <dbReference type="ARBA" id="ARBA00022900"/>
    </source>
</evidence>
<dbReference type="InterPro" id="IPR036179">
    <property type="entry name" value="Ig-like_dom_sf"/>
</dbReference>
<dbReference type="InterPro" id="IPR047565">
    <property type="entry name" value="Alpha-macroglob_thiol-ester_cl"/>
</dbReference>
<dbReference type="Gene3D" id="1.50.10.20">
    <property type="match status" value="1"/>
</dbReference>
<dbReference type="Pfam" id="PF17791">
    <property type="entry name" value="MG3"/>
    <property type="match status" value="1"/>
</dbReference>
<dbReference type="FunFam" id="1.50.10.20:FF:000001">
    <property type="entry name" value="CD109 isoform 1"/>
    <property type="match status" value="1"/>
</dbReference>
<evidence type="ECO:0000256" key="4">
    <source>
        <dbReference type="ARBA" id="ARBA00022690"/>
    </source>
</evidence>
<dbReference type="Pfam" id="PF00207">
    <property type="entry name" value="A2M"/>
    <property type="match status" value="1"/>
</dbReference>
<dbReference type="InterPro" id="IPR007110">
    <property type="entry name" value="Ig-like_dom"/>
</dbReference>
<dbReference type="PROSITE" id="PS00477">
    <property type="entry name" value="ALPHA_2_MACROGLOBULIN"/>
    <property type="match status" value="1"/>
</dbReference>
<dbReference type="PROSITE" id="PS50835">
    <property type="entry name" value="IG_LIKE"/>
    <property type="match status" value="1"/>
</dbReference>
<dbReference type="InterPro" id="IPR008930">
    <property type="entry name" value="Terpenoid_cyclase/PrenylTrfase"/>
</dbReference>
<dbReference type="Pfam" id="PF07678">
    <property type="entry name" value="TED_complement"/>
    <property type="match status" value="1"/>
</dbReference>
<feature type="signal peptide" evidence="9">
    <location>
        <begin position="1"/>
        <end position="23"/>
    </location>
</feature>
<keyword evidence="7" id="KW-1015">Disulfide bond</keyword>
<dbReference type="InterPro" id="IPR019742">
    <property type="entry name" value="MacrogloblnA2_CS"/>
</dbReference>
<dbReference type="SUPFAM" id="SSF81296">
    <property type="entry name" value="E set domains"/>
    <property type="match status" value="1"/>
</dbReference>
<dbReference type="InterPro" id="IPR041813">
    <property type="entry name" value="A2M_TED"/>
</dbReference>
<dbReference type="OrthoDB" id="9998011at2759"/>
<keyword evidence="3" id="KW-0964">Secreted</keyword>
<dbReference type="Proteomes" id="UP001152320">
    <property type="component" value="Chromosome 7"/>
</dbReference>
<proteinExistence type="inferred from homology"/>
<dbReference type="PANTHER" id="PTHR11412:SF171">
    <property type="entry name" value="PREGNANCY ZONE PROTEIN-LIKE PROTEIN"/>
    <property type="match status" value="1"/>
</dbReference>
<evidence type="ECO:0000313" key="11">
    <source>
        <dbReference type="EMBL" id="KAJ8039539.1"/>
    </source>
</evidence>
<comment type="subcellular location">
    <subcellularLocation>
        <location evidence="1">Secreted</location>
    </subcellularLocation>
</comment>
<dbReference type="EMBL" id="JAIZAY010000007">
    <property type="protein sequence ID" value="KAJ8039539.1"/>
    <property type="molecule type" value="Genomic_DNA"/>
</dbReference>
<dbReference type="InterPro" id="IPR041555">
    <property type="entry name" value="MG3"/>
</dbReference>
<evidence type="ECO:0000256" key="8">
    <source>
        <dbReference type="ARBA" id="ARBA00023180"/>
    </source>
</evidence>
<dbReference type="InterPro" id="IPR009048">
    <property type="entry name" value="A-macroglobulin_rcpt-bd"/>
</dbReference>
<keyword evidence="6" id="KW-0722">Serine protease inhibitor</keyword>
<dbReference type="GO" id="GO:0004867">
    <property type="term" value="F:serine-type endopeptidase inhibitor activity"/>
    <property type="evidence" value="ECO:0007669"/>
    <property type="project" value="UniProtKB-KW"/>
</dbReference>
<keyword evidence="5 9" id="KW-0732">Signal</keyword>
<dbReference type="Pfam" id="PF07703">
    <property type="entry name" value="A2M_BRD"/>
    <property type="match status" value="1"/>
</dbReference>
<dbReference type="PANTHER" id="PTHR11412">
    <property type="entry name" value="MACROGLOBULIN / COMPLEMENT"/>
    <property type="match status" value="1"/>
</dbReference>
<dbReference type="SMART" id="SM01360">
    <property type="entry name" value="A2M"/>
    <property type="match status" value="1"/>
</dbReference>
<dbReference type="GO" id="GO:0005615">
    <property type="term" value="C:extracellular space"/>
    <property type="evidence" value="ECO:0007669"/>
    <property type="project" value="InterPro"/>
</dbReference>
<dbReference type="InterPro" id="IPR013783">
    <property type="entry name" value="Ig-like_fold"/>
</dbReference>
<dbReference type="InterPro" id="IPR014756">
    <property type="entry name" value="Ig_E-set"/>
</dbReference>
<gene>
    <name evidence="11" type="ORF">HOLleu_17290</name>
</gene>
<dbReference type="Pfam" id="PF01835">
    <property type="entry name" value="MG2"/>
    <property type="match status" value="1"/>
</dbReference>
<dbReference type="Gene3D" id="2.60.40.1940">
    <property type="match status" value="1"/>
</dbReference>
<dbReference type="Gene3D" id="2.60.120.1540">
    <property type="match status" value="1"/>
</dbReference>
<evidence type="ECO:0000256" key="5">
    <source>
        <dbReference type="ARBA" id="ARBA00022729"/>
    </source>
</evidence>
<dbReference type="SUPFAM" id="SSF48726">
    <property type="entry name" value="Immunoglobulin"/>
    <property type="match status" value="1"/>
</dbReference>
<accession>A0A9Q1HB26</accession>
<feature type="domain" description="Ig-like" evidence="10">
    <location>
        <begin position="1483"/>
        <end position="1589"/>
    </location>
</feature>
<dbReference type="SMART" id="SM01419">
    <property type="entry name" value="Thiol-ester_cl"/>
    <property type="match status" value="1"/>
</dbReference>
<evidence type="ECO:0000259" key="10">
    <source>
        <dbReference type="PROSITE" id="PS50835"/>
    </source>
</evidence>
<evidence type="ECO:0000256" key="9">
    <source>
        <dbReference type="SAM" id="SignalP"/>
    </source>
</evidence>
<dbReference type="SUPFAM" id="SSF49410">
    <property type="entry name" value="Alpha-macroglobulin receptor domain"/>
    <property type="match status" value="1"/>
</dbReference>
<name>A0A9Q1HB26_HOLLE</name>
<dbReference type="SMART" id="SM01359">
    <property type="entry name" value="A2M_N_2"/>
    <property type="match status" value="1"/>
</dbReference>
<evidence type="ECO:0000313" key="12">
    <source>
        <dbReference type="Proteomes" id="UP001152320"/>
    </source>
</evidence>
<dbReference type="Gene3D" id="2.60.40.690">
    <property type="entry name" value="Alpha-macroglobulin, receptor-binding domain"/>
    <property type="match status" value="1"/>
</dbReference>
<dbReference type="InterPro" id="IPR011626">
    <property type="entry name" value="Alpha-macroglobulin_TED"/>
</dbReference>
<dbReference type="Gene3D" id="2.60.40.1930">
    <property type="match status" value="2"/>
</dbReference>
<protein>
    <submittedName>
        <fullName evidence="11">Alpha-2-macroglobulin</fullName>
    </submittedName>
</protein>
<dbReference type="InterPro" id="IPR002890">
    <property type="entry name" value="MG2"/>
</dbReference>
<keyword evidence="4" id="KW-0646">Protease inhibitor</keyword>
<sequence length="1706" mass="191387">MIAAQKMWWKCIFLLVSAHICYCRHQVVPDDNPTTPRQNYSERGNLPDKYLVVLPGVLIEGSTEVVCITLYNMTGPVDIKVMLTHGGDEAELLEYFMELPHSCLDILVPEWDFKTSSVKATISVHVRDGLLGDPHAYTLWAEKDIQLGKMKVETFIETDKPIYKSGQTVKFRVLSLDQNLRADKAKVDKIWVETPSGVRIAQWLSVTGEQGLISLELPMTSDPMLGEWKIIVKRHGVRSEQKFTVEEYVLPKFEVTIDGPSHLVINETTIKYSICGRYSYGKPVEGSVYARLSTELFIPRYEHEPLIFGKAYTGPSGCVEASFDITTFSLMQTSYRVNRSKLKLNVIFTELATGVEACEEKDCQLTSKAYLVQFVKKNYFKKGLPYTGKVHVTKPDGTPGENRVVRVQLWKGGYSEDVVTDSHGFASFVVPNLKQSSYLVASVPGLSTDRRNGTQYLLTCKKAYVSVSPAFSPSDTFLQISIDSTTASVGSEMMVQVSYTGSRVLHSGDFSTVFISKGNVIRHQRNISDSWSVSADTLNYRVTEIRFEVTPEMAPLTKLLVYYITHTGEVVADTIHFTVNLQLANKVDISFKENEAKPGKETELLISAAPDSICGVGIVDKSVYLLGGGRNNIQIEQLTEFLKMHPGDAKRVPKTKRCEGHYLHSWPARFSSLAFYHAGLLYMTNLDLENNCFKYGDLEKLTSWLPLMRPVSLSPSMAVGNLMSAFDVVVMDGPEETPQPPRLRAYFPDTWLWDLVSVEARTGQASINLTVPDTITEWIGNGFCISETKGIGISTTSTLQAFQPFFLSFTLPYSVIRGENFPVKVTVFNYKTDCLVIELTLSESENFTLPLNEEQRKSMCICGSKPSSVEFNIIPNIIGSMPIEVTAESVSDDFGLCGNEIVTTLANAADAVRKEILVEAEGIEQEITRSEFFCPSESSDGFHWTQELETPLDVVPGTAWAKVLLTGDIMGPTLSNLEDLVKVPHGCGEQNMVKFVPNVIAMQYLMVTDQLTPDVAKRATDNMKRGYQREFNYRHRDGSFSAFGRSDPSGSTWLTAYVVRSFYQASQFIEVDFDNLESSIDWLKGLQKSSGCFKSVGTLFRKEMMGGINNDLTLSAYVLISLLEAGVSSEEEVIVRGLQCLESQLNSTDDNYALSQIAYAMALGNSTRWSGVLERLESVADYEGGKHWTSNRRASTASRYHRPSSADVEMTSYVLMAYLEVYSRSDIVAEGLSISRWLIQRRNSKGGFDSTQDTVVGLTALARFSNYTVSGDIDITLIVNSSRSQANWGTTQILHVTSRNRLVLQQLNIENIPTALNFHGSGLGSALLQVSLIYNTYPEEPEEPEFDLEVTLEDHPQVLDCTWFEAEVCARYSSDDETSNMAIIDFRLQSGYTADKASLDHLMETNTLLKRYEVDGKSVIFYFDEISSNATCVTFDLIQDIRVKETKPSFVTVYDYYRTDVRKTVTYSLTCSTPVEDPLQAHPTLFPIKVASLVTVEPQRDVVEVGSNYTMYCKVNRMWTSQTSQDLIWSRWFPPLFVGVLTKPLPANVQSIMDDVTKSITLLNMQREDADLYVCYLAGETRLSNAGISSVDVIGCPVCEDELPSDWEDKFCRSYYAAVVRAKAKNRVKVLERYHFGEENIDRTVRYTLDNQCSCQLEQGKRYIIFTDNESLDEDRREMTVKETALIVPFKAEYLQTLKQSICPFA</sequence>
<dbReference type="Pfam" id="PF07677">
    <property type="entry name" value="A2M_recep"/>
    <property type="match status" value="1"/>
</dbReference>
<keyword evidence="12" id="KW-1185">Reference proteome</keyword>
<dbReference type="FunFam" id="2.60.40.1930:FF:000001">
    <property type="entry name" value="CD109 isoform 3"/>
    <property type="match status" value="1"/>
</dbReference>